<evidence type="ECO:0000313" key="2">
    <source>
        <dbReference type="Proteomes" id="UP001396334"/>
    </source>
</evidence>
<protein>
    <submittedName>
        <fullName evidence="1">Uncharacterized protein</fullName>
    </submittedName>
</protein>
<reference evidence="1 2" key="1">
    <citation type="journal article" date="2024" name="G3 (Bethesda)">
        <title>Genome assembly of Hibiscus sabdariffa L. provides insights into metabolisms of medicinal natural products.</title>
        <authorList>
            <person name="Kim T."/>
        </authorList>
    </citation>
    <scope>NUCLEOTIDE SEQUENCE [LARGE SCALE GENOMIC DNA]</scope>
    <source>
        <strain evidence="1">TK-2024</strain>
        <tissue evidence="1">Old leaves</tissue>
    </source>
</reference>
<comment type="caution">
    <text evidence="1">The sequence shown here is derived from an EMBL/GenBank/DDBJ whole genome shotgun (WGS) entry which is preliminary data.</text>
</comment>
<evidence type="ECO:0000313" key="1">
    <source>
        <dbReference type="EMBL" id="KAK8485129.1"/>
    </source>
</evidence>
<dbReference type="Proteomes" id="UP001396334">
    <property type="component" value="Unassembled WGS sequence"/>
</dbReference>
<gene>
    <name evidence="1" type="ORF">V6N11_051241</name>
</gene>
<organism evidence="1 2">
    <name type="scientific">Hibiscus sabdariffa</name>
    <name type="common">roselle</name>
    <dbReference type="NCBI Taxonomy" id="183260"/>
    <lineage>
        <taxon>Eukaryota</taxon>
        <taxon>Viridiplantae</taxon>
        <taxon>Streptophyta</taxon>
        <taxon>Embryophyta</taxon>
        <taxon>Tracheophyta</taxon>
        <taxon>Spermatophyta</taxon>
        <taxon>Magnoliopsida</taxon>
        <taxon>eudicotyledons</taxon>
        <taxon>Gunneridae</taxon>
        <taxon>Pentapetalae</taxon>
        <taxon>rosids</taxon>
        <taxon>malvids</taxon>
        <taxon>Malvales</taxon>
        <taxon>Malvaceae</taxon>
        <taxon>Malvoideae</taxon>
        <taxon>Hibiscus</taxon>
    </lineage>
</organism>
<proteinExistence type="predicted"/>
<name>A0ABR1ZWP3_9ROSI</name>
<dbReference type="EMBL" id="JBBPBN010000516">
    <property type="protein sequence ID" value="KAK8485129.1"/>
    <property type="molecule type" value="Genomic_DNA"/>
</dbReference>
<keyword evidence="2" id="KW-1185">Reference proteome</keyword>
<sequence>MPTGDPMGLAEEPTIPSQSTVLAPSSPHESNQAVNDQIVELVQAEPHISPPTDSVAPEEVDAVVAAETNTPSLAMVNDEPAISLPCSNNLMQPRKSVANTHPMQTRGKAGIRKPKIYSALLELIPSTVSDALQHD</sequence>
<accession>A0ABR1ZWP3</accession>